<dbReference type="InterPro" id="IPR012677">
    <property type="entry name" value="Nucleotide-bd_a/b_plait_sf"/>
</dbReference>
<dbReference type="PANTHER" id="PTHR46259:SF1">
    <property type="entry name" value="ZINC FINGER CCHC-TYPE AND RNA-BINDING MOTIF-CONTAINING PROTEIN 1"/>
    <property type="match status" value="1"/>
</dbReference>
<dbReference type="PROSITE" id="PS50158">
    <property type="entry name" value="ZF_CCHC"/>
    <property type="match status" value="1"/>
</dbReference>
<dbReference type="Pfam" id="PF00098">
    <property type="entry name" value="zf-CCHC"/>
    <property type="match status" value="1"/>
</dbReference>
<dbReference type="InterPro" id="IPR001878">
    <property type="entry name" value="Znf_CCHC"/>
</dbReference>
<sequence>MGLYIIIVYELRSIIQNRYGITDGWSETFASEGLWLCRRSSIVKKRKDDRSDSEDETLYYRYSGGLRRPPFKSTLYVSNLDFSLTNSGLQTLFSTFGKVARVIVLKDRNTRQSRGVVFVHFVVQADAQREAADMHGKVLNRRTVAASIAIDNGRAPEFIRKRIYKDKRRCYECGEGGHLSYNCPTNMLGPGEWPFPEKDGRGGGDGRTSGGRGERGDDYAFNFEEDKWWIQRR</sequence>
<dbReference type="GO" id="GO:0003723">
    <property type="term" value="F:RNA binding"/>
    <property type="evidence" value="ECO:0007669"/>
    <property type="project" value="UniProtKB-UniRule"/>
</dbReference>
<dbReference type="GO" id="GO:0005689">
    <property type="term" value="C:U12-type spliceosomal complex"/>
    <property type="evidence" value="ECO:0007669"/>
    <property type="project" value="InterPro"/>
</dbReference>
<dbReference type="InterPro" id="IPR036875">
    <property type="entry name" value="Znf_CCHC_sf"/>
</dbReference>
<dbReference type="GO" id="GO:0000398">
    <property type="term" value="P:mRNA splicing, via spliceosome"/>
    <property type="evidence" value="ECO:0007669"/>
    <property type="project" value="InterPro"/>
</dbReference>
<dbReference type="PANTHER" id="PTHR46259">
    <property type="entry name" value="ZINC FINGER CCHC-TYPE AND RNA-BINDING MOTIF-CONTAINING PROTEIN 1"/>
    <property type="match status" value="1"/>
</dbReference>
<keyword evidence="1" id="KW-0479">Metal-binding</keyword>
<dbReference type="SUPFAM" id="SSF54928">
    <property type="entry name" value="RNA-binding domain, RBD"/>
    <property type="match status" value="1"/>
</dbReference>
<feature type="region of interest" description="Disordered" evidence="3">
    <location>
        <begin position="192"/>
        <end position="218"/>
    </location>
</feature>
<protein>
    <submittedName>
        <fullName evidence="6">Uncharacterized protein</fullName>
    </submittedName>
</protein>
<dbReference type="EMBL" id="JAXIOK010000018">
    <property type="protein sequence ID" value="KAK4750245.1"/>
    <property type="molecule type" value="Genomic_DNA"/>
</dbReference>
<dbReference type="AlphaFoldDB" id="A0AAN7PQX1"/>
<dbReference type="PROSITE" id="PS50102">
    <property type="entry name" value="RRM"/>
    <property type="match status" value="1"/>
</dbReference>
<feature type="compositionally biased region" description="Basic and acidic residues" evidence="3">
    <location>
        <begin position="195"/>
        <end position="204"/>
    </location>
</feature>
<keyword evidence="1" id="KW-0862">Zinc</keyword>
<reference evidence="6 7" key="1">
    <citation type="journal article" date="2023" name="Hortic Res">
        <title>Pangenome of water caltrop reveals structural variations and asymmetric subgenome divergence after allopolyploidization.</title>
        <authorList>
            <person name="Zhang X."/>
            <person name="Chen Y."/>
            <person name="Wang L."/>
            <person name="Yuan Y."/>
            <person name="Fang M."/>
            <person name="Shi L."/>
            <person name="Lu R."/>
            <person name="Comes H.P."/>
            <person name="Ma Y."/>
            <person name="Chen Y."/>
            <person name="Huang G."/>
            <person name="Zhou Y."/>
            <person name="Zheng Z."/>
            <person name="Qiu Y."/>
        </authorList>
    </citation>
    <scope>NUCLEOTIDE SEQUENCE [LARGE SCALE GENOMIC DNA]</scope>
    <source>
        <tissue evidence="6">Roots</tissue>
    </source>
</reference>
<comment type="caution">
    <text evidence="6">The sequence shown here is derived from an EMBL/GenBank/DDBJ whole genome shotgun (WGS) entry which is preliminary data.</text>
</comment>
<keyword evidence="7" id="KW-1185">Reference proteome</keyword>
<evidence type="ECO:0000259" key="5">
    <source>
        <dbReference type="PROSITE" id="PS50158"/>
    </source>
</evidence>
<dbReference type="SUPFAM" id="SSF57756">
    <property type="entry name" value="Retrovirus zinc finger-like domains"/>
    <property type="match status" value="1"/>
</dbReference>
<feature type="domain" description="RRM" evidence="4">
    <location>
        <begin position="73"/>
        <end position="151"/>
    </location>
</feature>
<evidence type="ECO:0000259" key="4">
    <source>
        <dbReference type="PROSITE" id="PS50102"/>
    </source>
</evidence>
<accession>A0AAN7PQX1</accession>
<evidence type="ECO:0000256" key="1">
    <source>
        <dbReference type="PROSITE-ProRule" id="PRU00047"/>
    </source>
</evidence>
<dbReference type="SMART" id="SM00360">
    <property type="entry name" value="RRM"/>
    <property type="match status" value="1"/>
</dbReference>
<dbReference type="Gene3D" id="4.10.60.10">
    <property type="entry name" value="Zinc finger, CCHC-type"/>
    <property type="match status" value="1"/>
</dbReference>
<dbReference type="Proteomes" id="UP001345219">
    <property type="component" value="Chromosome 21"/>
</dbReference>
<gene>
    <name evidence="6" type="ORF">SAY87_027694</name>
</gene>
<evidence type="ECO:0000313" key="7">
    <source>
        <dbReference type="Proteomes" id="UP001345219"/>
    </source>
</evidence>
<proteinExistence type="predicted"/>
<dbReference type="Pfam" id="PF00076">
    <property type="entry name" value="RRM_1"/>
    <property type="match status" value="1"/>
</dbReference>
<name>A0AAN7PQX1_9MYRT</name>
<evidence type="ECO:0000256" key="3">
    <source>
        <dbReference type="SAM" id="MobiDB-lite"/>
    </source>
</evidence>
<dbReference type="SMART" id="SM00343">
    <property type="entry name" value="ZnF_C2HC"/>
    <property type="match status" value="1"/>
</dbReference>
<dbReference type="InterPro" id="IPR000504">
    <property type="entry name" value="RRM_dom"/>
</dbReference>
<dbReference type="InterPro" id="IPR035979">
    <property type="entry name" value="RBD_domain_sf"/>
</dbReference>
<feature type="domain" description="CCHC-type" evidence="5">
    <location>
        <begin position="168"/>
        <end position="184"/>
    </location>
</feature>
<dbReference type="InterPro" id="IPR044598">
    <property type="entry name" value="ZCRB1"/>
</dbReference>
<evidence type="ECO:0000256" key="2">
    <source>
        <dbReference type="PROSITE-ProRule" id="PRU00176"/>
    </source>
</evidence>
<dbReference type="GO" id="GO:0008270">
    <property type="term" value="F:zinc ion binding"/>
    <property type="evidence" value="ECO:0007669"/>
    <property type="project" value="UniProtKB-KW"/>
</dbReference>
<organism evidence="6 7">
    <name type="scientific">Trapa incisa</name>
    <dbReference type="NCBI Taxonomy" id="236973"/>
    <lineage>
        <taxon>Eukaryota</taxon>
        <taxon>Viridiplantae</taxon>
        <taxon>Streptophyta</taxon>
        <taxon>Embryophyta</taxon>
        <taxon>Tracheophyta</taxon>
        <taxon>Spermatophyta</taxon>
        <taxon>Magnoliopsida</taxon>
        <taxon>eudicotyledons</taxon>
        <taxon>Gunneridae</taxon>
        <taxon>Pentapetalae</taxon>
        <taxon>rosids</taxon>
        <taxon>malvids</taxon>
        <taxon>Myrtales</taxon>
        <taxon>Lythraceae</taxon>
        <taxon>Trapa</taxon>
    </lineage>
</organism>
<dbReference type="Gene3D" id="3.30.70.330">
    <property type="match status" value="1"/>
</dbReference>
<keyword evidence="1" id="KW-0863">Zinc-finger</keyword>
<keyword evidence="2" id="KW-0694">RNA-binding</keyword>
<evidence type="ECO:0000313" key="6">
    <source>
        <dbReference type="EMBL" id="KAK4750245.1"/>
    </source>
</evidence>